<evidence type="ECO:0000256" key="2">
    <source>
        <dbReference type="ARBA" id="ARBA00022630"/>
    </source>
</evidence>
<protein>
    <submittedName>
        <fullName evidence="6">FAD-binding domain-containing protein</fullName>
    </submittedName>
</protein>
<dbReference type="EMBL" id="JBBUTH010000011">
    <property type="protein sequence ID" value="MEK8053118.1"/>
    <property type="molecule type" value="Genomic_DNA"/>
</dbReference>
<keyword evidence="3 4" id="KW-0274">FAD</keyword>
<evidence type="ECO:0000259" key="5">
    <source>
        <dbReference type="Pfam" id="PF03441"/>
    </source>
</evidence>
<evidence type="ECO:0000256" key="1">
    <source>
        <dbReference type="ARBA" id="ARBA00001974"/>
    </source>
</evidence>
<dbReference type="Gene3D" id="1.10.579.10">
    <property type="entry name" value="DNA Cyclobutane Dipyrimidine Photolyase, subunit A, domain 3"/>
    <property type="match status" value="1"/>
</dbReference>
<dbReference type="SUPFAM" id="SSF48173">
    <property type="entry name" value="Cryptochrome/photolyase FAD-binding domain"/>
    <property type="match status" value="1"/>
</dbReference>
<dbReference type="InterPro" id="IPR005101">
    <property type="entry name" value="Cryptochr/Photolyase_FAD-bd"/>
</dbReference>
<dbReference type="PANTHER" id="PTHR11455:SF18">
    <property type="entry name" value="SI:CH1073-390K14.1"/>
    <property type="match status" value="1"/>
</dbReference>
<gene>
    <name evidence="6" type="ORF">AACH10_22885</name>
</gene>
<dbReference type="PANTHER" id="PTHR11455">
    <property type="entry name" value="CRYPTOCHROME"/>
    <property type="match status" value="1"/>
</dbReference>
<keyword evidence="7" id="KW-1185">Reference proteome</keyword>
<keyword evidence="2 4" id="KW-0285">Flavoprotein</keyword>
<sequence>MSRDLFDTGPDDGLDLHPDDTFFEPTPAAAQARLTAVRPSAYARTRNHLAGAVTRLSPYLTHGLLTPPQVADDLQARFALPANHKLRMELGWRAFFHHRWQHLGAAIFESLHAGPRPDSDYAATLPADVREARSGVPAIDQAVRQLHATGWLHNHARLWLASYVVHVRGVHWRAGADWLYGHLLDGDLASNHLSWQWVAGTGSHQPYLANAENIARHTAGVPALAAWRSEGSVIDTAYELLGDWAHGRAPWPAPSAPAMAGVAEPALRHTLPAEAALSSDADAQAVLQAARAALRPLWLMHPWALAAPPPRADGRAWCVLGLWPGAFLRRWPWSARRIGFVGQRFAAVAEAVVAVDDAHTLAQALADWPAEIAGWDDPHLAECAATPGTPWPLPEALGWRRTPPAWLPEPAKPQRSFSAYWAAVQKLHRR</sequence>
<dbReference type="Gene3D" id="1.25.40.80">
    <property type="match status" value="1"/>
</dbReference>
<dbReference type="Proteomes" id="UP001365405">
    <property type="component" value="Unassembled WGS sequence"/>
</dbReference>
<dbReference type="InterPro" id="IPR036134">
    <property type="entry name" value="Crypto/Photolyase_FAD-like_sf"/>
</dbReference>
<name>A0ABU9CNC5_9BURK</name>
<evidence type="ECO:0000313" key="7">
    <source>
        <dbReference type="Proteomes" id="UP001365405"/>
    </source>
</evidence>
<evidence type="ECO:0000256" key="3">
    <source>
        <dbReference type="ARBA" id="ARBA00022827"/>
    </source>
</evidence>
<evidence type="ECO:0000256" key="4">
    <source>
        <dbReference type="RuleBase" id="RU004182"/>
    </source>
</evidence>
<evidence type="ECO:0000313" key="6">
    <source>
        <dbReference type="EMBL" id="MEK8053118.1"/>
    </source>
</evidence>
<feature type="domain" description="Cryptochrome/DNA photolyase FAD-binding" evidence="5">
    <location>
        <begin position="88"/>
        <end position="206"/>
    </location>
</feature>
<comment type="cofactor">
    <cofactor evidence="1">
        <name>FAD</name>
        <dbReference type="ChEBI" id="CHEBI:57692"/>
    </cofactor>
</comment>
<dbReference type="InterPro" id="IPR002081">
    <property type="entry name" value="Cryptochrome/DNA_photolyase_1"/>
</dbReference>
<accession>A0ABU9CNC5</accession>
<organism evidence="6 7">
    <name type="scientific">Pseudaquabacterium inlustre</name>
    <dbReference type="NCBI Taxonomy" id="2984192"/>
    <lineage>
        <taxon>Bacteria</taxon>
        <taxon>Pseudomonadati</taxon>
        <taxon>Pseudomonadota</taxon>
        <taxon>Betaproteobacteria</taxon>
        <taxon>Burkholderiales</taxon>
        <taxon>Sphaerotilaceae</taxon>
        <taxon>Pseudaquabacterium</taxon>
    </lineage>
</organism>
<comment type="similarity">
    <text evidence="4">Belongs to the DNA photolyase family.</text>
</comment>
<dbReference type="RefSeq" id="WP_341412865.1">
    <property type="nucleotide sequence ID" value="NZ_JBBUTH010000011.1"/>
</dbReference>
<keyword evidence="4" id="KW-0157">Chromophore</keyword>
<dbReference type="Pfam" id="PF03441">
    <property type="entry name" value="FAD_binding_7"/>
    <property type="match status" value="1"/>
</dbReference>
<reference evidence="6 7" key="1">
    <citation type="submission" date="2024-04" db="EMBL/GenBank/DDBJ databases">
        <title>Novel species of the genus Ideonella isolated from streams.</title>
        <authorList>
            <person name="Lu H."/>
        </authorList>
    </citation>
    <scope>NUCLEOTIDE SEQUENCE [LARGE SCALE GENOMIC DNA]</scope>
    <source>
        <strain evidence="6 7">DXS22W</strain>
    </source>
</reference>
<dbReference type="PRINTS" id="PR00147">
    <property type="entry name" value="DNAPHOTLYASE"/>
</dbReference>
<comment type="caution">
    <text evidence="6">The sequence shown here is derived from an EMBL/GenBank/DDBJ whole genome shotgun (WGS) entry which is preliminary data.</text>
</comment>
<proteinExistence type="inferred from homology"/>